<organism evidence="1 2">
    <name type="scientific">Camellia lanceoleosa</name>
    <dbReference type="NCBI Taxonomy" id="1840588"/>
    <lineage>
        <taxon>Eukaryota</taxon>
        <taxon>Viridiplantae</taxon>
        <taxon>Streptophyta</taxon>
        <taxon>Embryophyta</taxon>
        <taxon>Tracheophyta</taxon>
        <taxon>Spermatophyta</taxon>
        <taxon>Magnoliopsida</taxon>
        <taxon>eudicotyledons</taxon>
        <taxon>Gunneridae</taxon>
        <taxon>Pentapetalae</taxon>
        <taxon>asterids</taxon>
        <taxon>Ericales</taxon>
        <taxon>Theaceae</taxon>
        <taxon>Camellia</taxon>
    </lineage>
</organism>
<proteinExistence type="predicted"/>
<keyword evidence="2" id="KW-1185">Reference proteome</keyword>
<dbReference type="Proteomes" id="UP001060215">
    <property type="component" value="Chromosome 6"/>
</dbReference>
<evidence type="ECO:0000313" key="2">
    <source>
        <dbReference type="Proteomes" id="UP001060215"/>
    </source>
</evidence>
<accession>A0ACC0ICP2</accession>
<name>A0ACC0ICP2_9ERIC</name>
<reference evidence="1 2" key="1">
    <citation type="journal article" date="2022" name="Plant J.">
        <title>Chromosome-level genome of Camellia lanceoleosa provides a valuable resource for understanding genome evolution and self-incompatibility.</title>
        <authorList>
            <person name="Gong W."/>
            <person name="Xiao S."/>
            <person name="Wang L."/>
            <person name="Liao Z."/>
            <person name="Chang Y."/>
            <person name="Mo W."/>
            <person name="Hu G."/>
            <person name="Li W."/>
            <person name="Zhao G."/>
            <person name="Zhu H."/>
            <person name="Hu X."/>
            <person name="Ji K."/>
            <person name="Xiang X."/>
            <person name="Song Q."/>
            <person name="Yuan D."/>
            <person name="Jin S."/>
            <person name="Zhang L."/>
        </authorList>
    </citation>
    <scope>NUCLEOTIDE SEQUENCE [LARGE SCALE GENOMIC DNA]</scope>
    <source>
        <strain evidence="1">SQ_2022a</strain>
    </source>
</reference>
<dbReference type="EMBL" id="CM045763">
    <property type="protein sequence ID" value="KAI8023489.1"/>
    <property type="molecule type" value="Genomic_DNA"/>
</dbReference>
<evidence type="ECO:0000313" key="1">
    <source>
        <dbReference type="EMBL" id="KAI8023489.1"/>
    </source>
</evidence>
<sequence length="71" mass="7691">MDEREANDIENEGMALERNGSSFSDKSNGGGTMREPLLVKSRTNNTSQIAIVGANACPIESLDYDVKLQSD</sequence>
<comment type="caution">
    <text evidence="1">The sequence shown here is derived from an EMBL/GenBank/DDBJ whole genome shotgun (WGS) entry which is preliminary data.</text>
</comment>
<protein>
    <submittedName>
        <fullName evidence="1">Chloride channel protein CLC-c</fullName>
    </submittedName>
</protein>
<gene>
    <name evidence="1" type="ORF">LOK49_LG03G03268</name>
</gene>